<organism evidence="2">
    <name type="scientific">Trypanosoma vivax (strain Y486)</name>
    <dbReference type="NCBI Taxonomy" id="1055687"/>
    <lineage>
        <taxon>Eukaryota</taxon>
        <taxon>Discoba</taxon>
        <taxon>Euglenozoa</taxon>
        <taxon>Kinetoplastea</taxon>
        <taxon>Metakinetoplastina</taxon>
        <taxon>Trypanosomatida</taxon>
        <taxon>Trypanosomatidae</taxon>
        <taxon>Trypanosoma</taxon>
        <taxon>Duttonella</taxon>
    </lineage>
</organism>
<dbReference type="AlphaFoldDB" id="G0U7G7"/>
<dbReference type="EMBL" id="HE573026">
    <property type="protein sequence ID" value="CCC51825.1"/>
    <property type="molecule type" value="Genomic_DNA"/>
</dbReference>
<accession>G0U7G7</accession>
<protein>
    <submittedName>
        <fullName evidence="2">Uncharacterized protein</fullName>
    </submittedName>
</protein>
<reference evidence="2" key="1">
    <citation type="journal article" date="2012" name="Proc. Natl. Acad. Sci. U.S.A.">
        <title>Antigenic diversity is generated by distinct evolutionary mechanisms in African trypanosome species.</title>
        <authorList>
            <person name="Jackson A.P."/>
            <person name="Berry A."/>
            <person name="Aslett M."/>
            <person name="Allison H.C."/>
            <person name="Burton P."/>
            <person name="Vavrova-Anderson J."/>
            <person name="Brown R."/>
            <person name="Browne H."/>
            <person name="Corton N."/>
            <person name="Hauser H."/>
            <person name="Gamble J."/>
            <person name="Gilderthorp R."/>
            <person name="Marcello L."/>
            <person name="McQuillan J."/>
            <person name="Otto T.D."/>
            <person name="Quail M.A."/>
            <person name="Sanders M.J."/>
            <person name="van Tonder A."/>
            <person name="Ginger M.L."/>
            <person name="Field M.C."/>
            <person name="Barry J.D."/>
            <person name="Hertz-Fowler C."/>
            <person name="Berriman M."/>
        </authorList>
    </citation>
    <scope>NUCLEOTIDE SEQUENCE</scope>
    <source>
        <strain evidence="2">Y486</strain>
    </source>
</reference>
<evidence type="ECO:0000256" key="1">
    <source>
        <dbReference type="SAM" id="MobiDB-lite"/>
    </source>
</evidence>
<dbReference type="VEuPathDB" id="TriTrypDB:TvY486_1008710"/>
<sequence length="468" mass="52388">MSLLFSKERRTMFYEENDSSANEFETMSSEDDDFLNELEELTDELDYTLNTHLSCFYFLFHDESGPFRRTFPEESMSDLSTPPPDLTYVLHDAAMVEAEDHLRELESQRAASVTNPEPGTKSSRASRFLDENPGACLLIAVDKAVNRSQLKEKHASEFPGIDFIVGYVSGEPTGWALLMDTDAKLVSAMQVLYPIHRFATDEDRYMFVKSRSTIEKDAGSSPQVSAYDPQKVLNKAFLKRWGSKANLARHIESIGGVGNAIFVSFDAEAVLVSYGSIPLPLEIALVPVVKNEKLPPFHCFLHPGHVEDCVTAIKLSCGLVDGAHCIPFKCASFLRRDYAAVAGEINRFLSCKQVVLVNKGTLMDVHALRWVFAAARALENEGDGALLEVPPLLSMPCYSFDVVWEFFSDEDVKKSYDNLKSLPKKPCSYHRKISEAFKEEVVAFHSAHCALEDAETLCDVLRPLIQRV</sequence>
<feature type="compositionally biased region" description="Polar residues" evidence="1">
    <location>
        <begin position="109"/>
        <end position="125"/>
    </location>
</feature>
<proteinExistence type="predicted"/>
<name>G0U7G7_TRYVY</name>
<evidence type="ECO:0000313" key="2">
    <source>
        <dbReference type="EMBL" id="CCC51825.1"/>
    </source>
</evidence>
<gene>
    <name evidence="2" type="ORF">TVY486_1008710</name>
</gene>
<feature type="region of interest" description="Disordered" evidence="1">
    <location>
        <begin position="104"/>
        <end position="127"/>
    </location>
</feature>